<dbReference type="Gene3D" id="2.40.30.10">
    <property type="entry name" value="Translation factors"/>
    <property type="match status" value="1"/>
</dbReference>
<feature type="domain" description="FAD-binding FR-type" evidence="14">
    <location>
        <begin position="334"/>
        <end position="439"/>
    </location>
</feature>
<evidence type="ECO:0000256" key="11">
    <source>
        <dbReference type="ARBA" id="ARBA00050970"/>
    </source>
</evidence>
<dbReference type="SUPFAM" id="SSF52343">
    <property type="entry name" value="Ferredoxin reductase-like, C-terminal NADP-linked domain"/>
    <property type="match status" value="2"/>
</dbReference>
<dbReference type="STRING" id="4432.A0A1U8Q396"/>
<dbReference type="FunCoup" id="A0A1U8Q396">
    <property type="interactions" value="27"/>
</dbReference>
<protein>
    <recommendedName>
        <fullName evidence="12">ferric-chelate reductase (NADH)</fullName>
        <ecNumber evidence="12">1.16.1.7</ecNumber>
    </recommendedName>
</protein>
<evidence type="ECO:0000256" key="1">
    <source>
        <dbReference type="ARBA" id="ARBA00004141"/>
    </source>
</evidence>
<dbReference type="InterPro" id="IPR013130">
    <property type="entry name" value="Fe3_Rdtase_TM_dom"/>
</dbReference>
<dbReference type="SFLD" id="SFLDG01168">
    <property type="entry name" value="Ferric_reductase_subgroup_(FRE"/>
    <property type="match status" value="2"/>
</dbReference>
<feature type="transmembrane region" description="Helical" evidence="13">
    <location>
        <begin position="187"/>
        <end position="210"/>
    </location>
</feature>
<feature type="transmembrane region" description="Helical" evidence="13">
    <location>
        <begin position="257"/>
        <end position="276"/>
    </location>
</feature>
<keyword evidence="5" id="KW-0479">Metal-binding</keyword>
<dbReference type="PANTHER" id="PTHR11972:SF41">
    <property type="entry name" value="FERRIC REDUCTION OXIDASE 2"/>
    <property type="match status" value="1"/>
</dbReference>
<evidence type="ECO:0000256" key="13">
    <source>
        <dbReference type="SAM" id="Phobius"/>
    </source>
</evidence>
<feature type="transmembrane region" description="Helical" evidence="13">
    <location>
        <begin position="560"/>
        <end position="587"/>
    </location>
</feature>
<keyword evidence="10 13" id="KW-0472">Membrane</keyword>
<dbReference type="InterPro" id="IPR039261">
    <property type="entry name" value="FNR_nucleotide-bd"/>
</dbReference>
<dbReference type="CDD" id="cd06186">
    <property type="entry name" value="NOX_Duox_like_FAD_NADP"/>
    <property type="match status" value="2"/>
</dbReference>
<accession>A0A1U8Q396</accession>
<feature type="transmembrane region" description="Helical" evidence="13">
    <location>
        <begin position="32"/>
        <end position="51"/>
    </location>
</feature>
<feature type="transmembrane region" description="Helical" evidence="13">
    <location>
        <begin position="862"/>
        <end position="884"/>
    </location>
</feature>
<feature type="transmembrane region" description="Helical" evidence="13">
    <location>
        <begin position="222"/>
        <end position="245"/>
    </location>
</feature>
<dbReference type="Pfam" id="PF08030">
    <property type="entry name" value="NAD_binding_6"/>
    <property type="match status" value="2"/>
</dbReference>
<dbReference type="EC" id="1.16.1.7" evidence="12"/>
<dbReference type="InParanoid" id="A0A1U8Q396"/>
<keyword evidence="15" id="KW-1185">Reference proteome</keyword>
<evidence type="ECO:0000256" key="4">
    <source>
        <dbReference type="ARBA" id="ARBA00022692"/>
    </source>
</evidence>
<keyword evidence="8" id="KW-0408">Iron</keyword>
<dbReference type="GO" id="GO:0005886">
    <property type="term" value="C:plasma membrane"/>
    <property type="evidence" value="ECO:0000318"/>
    <property type="project" value="GO_Central"/>
</dbReference>
<evidence type="ECO:0000256" key="12">
    <source>
        <dbReference type="ARBA" id="ARBA00066905"/>
    </source>
</evidence>
<dbReference type="GO" id="GO:0006811">
    <property type="term" value="P:monoatomic ion transport"/>
    <property type="evidence" value="ECO:0007669"/>
    <property type="project" value="UniProtKB-KW"/>
</dbReference>
<evidence type="ECO:0000256" key="9">
    <source>
        <dbReference type="ARBA" id="ARBA00023065"/>
    </source>
</evidence>
<feature type="transmembrane region" description="Helical" evidence="13">
    <location>
        <begin position="800"/>
        <end position="827"/>
    </location>
</feature>
<evidence type="ECO:0000256" key="10">
    <source>
        <dbReference type="ARBA" id="ARBA00023136"/>
    </source>
</evidence>
<dbReference type="OrthoDB" id="167398at2759"/>
<evidence type="ECO:0000259" key="14">
    <source>
        <dbReference type="PROSITE" id="PS51384"/>
    </source>
</evidence>
<keyword evidence="9" id="KW-0406">Ion transport</keyword>
<keyword evidence="7" id="KW-0560">Oxidoreductase</keyword>
<feature type="transmembrane region" description="Helical" evidence="13">
    <location>
        <begin position="1333"/>
        <end position="1353"/>
    </location>
</feature>
<keyword evidence="6 13" id="KW-1133">Transmembrane helix</keyword>
<feature type="transmembrane region" description="Helical" evidence="13">
    <location>
        <begin position="760"/>
        <end position="780"/>
    </location>
</feature>
<dbReference type="Gene3D" id="3.40.50.80">
    <property type="entry name" value="Nucleotide-binding domain of ferredoxin-NADP reductase (FNR) module"/>
    <property type="match status" value="3"/>
</dbReference>
<feature type="transmembrane region" description="Helical" evidence="13">
    <location>
        <begin position="80"/>
        <end position="101"/>
    </location>
</feature>
<feature type="transmembrane region" description="Helical" evidence="13">
    <location>
        <begin position="1289"/>
        <end position="1313"/>
    </location>
</feature>
<dbReference type="GO" id="GO:0140618">
    <property type="term" value="F:ferric-chelate reductase (NADH) activity"/>
    <property type="evidence" value="ECO:0007669"/>
    <property type="project" value="UniProtKB-EC"/>
</dbReference>
<evidence type="ECO:0000256" key="2">
    <source>
        <dbReference type="ARBA" id="ARBA00006278"/>
    </source>
</evidence>
<dbReference type="Proteomes" id="UP000189703">
    <property type="component" value="Unplaced"/>
</dbReference>
<evidence type="ECO:0000256" key="5">
    <source>
        <dbReference type="ARBA" id="ARBA00022723"/>
    </source>
</evidence>
<dbReference type="PANTHER" id="PTHR11972">
    <property type="entry name" value="NADPH OXIDASE"/>
    <property type="match status" value="1"/>
</dbReference>
<dbReference type="GO" id="GO:0046872">
    <property type="term" value="F:metal ion binding"/>
    <property type="evidence" value="ECO:0007669"/>
    <property type="project" value="UniProtKB-KW"/>
</dbReference>
<comment type="catalytic activity">
    <reaction evidence="11">
        <text>2 a Fe(II)-siderophore + NAD(+) + H(+) = 2 a Fe(III)-siderophore + NADH</text>
        <dbReference type="Rhea" id="RHEA:15061"/>
        <dbReference type="Rhea" id="RHEA-COMP:11342"/>
        <dbReference type="Rhea" id="RHEA-COMP:11344"/>
        <dbReference type="ChEBI" id="CHEBI:15378"/>
        <dbReference type="ChEBI" id="CHEBI:29033"/>
        <dbReference type="ChEBI" id="CHEBI:29034"/>
        <dbReference type="ChEBI" id="CHEBI:57540"/>
        <dbReference type="ChEBI" id="CHEBI:57945"/>
        <dbReference type="EC" id="1.16.1.7"/>
    </reaction>
</comment>
<dbReference type="InterPro" id="IPR017927">
    <property type="entry name" value="FAD-bd_FR_type"/>
</dbReference>
<comment type="subcellular location">
    <subcellularLocation>
        <location evidence="1">Membrane</location>
        <topology evidence="1">Multi-pass membrane protein</topology>
    </subcellularLocation>
</comment>
<evidence type="ECO:0000256" key="7">
    <source>
        <dbReference type="ARBA" id="ARBA00023002"/>
    </source>
</evidence>
<keyword evidence="3" id="KW-0813">Transport</keyword>
<dbReference type="FunFam" id="3.40.50.80:FF:000039">
    <property type="entry name" value="Ferric reduction oxidase 3"/>
    <property type="match status" value="2"/>
</dbReference>
<name>A0A1U8Q396_NELNU</name>
<dbReference type="Pfam" id="PF01794">
    <property type="entry name" value="Ferric_reduct"/>
    <property type="match status" value="2"/>
</dbReference>
<dbReference type="GeneID" id="104596257"/>
<evidence type="ECO:0000313" key="16">
    <source>
        <dbReference type="RefSeq" id="XP_019053097.1"/>
    </source>
</evidence>
<dbReference type="PROSITE" id="PS51384">
    <property type="entry name" value="FAD_FR"/>
    <property type="match status" value="2"/>
</dbReference>
<dbReference type="SFLD" id="SFLDS00052">
    <property type="entry name" value="Ferric_Reductase_Domain"/>
    <property type="match status" value="2"/>
</dbReference>
<dbReference type="InterPro" id="IPR050369">
    <property type="entry name" value="RBOH/FRE"/>
</dbReference>
<dbReference type="GO" id="GO:0000293">
    <property type="term" value="F:ferric-chelate reductase activity"/>
    <property type="evidence" value="ECO:0000318"/>
    <property type="project" value="GO_Central"/>
</dbReference>
<feature type="transmembrane region" description="Helical" evidence="13">
    <location>
        <begin position="997"/>
        <end position="1014"/>
    </location>
</feature>
<dbReference type="KEGG" id="nnu:104596257"/>
<evidence type="ECO:0000256" key="8">
    <source>
        <dbReference type="ARBA" id="ARBA00023004"/>
    </source>
</evidence>
<comment type="similarity">
    <text evidence="2">Belongs to the ferric reductase (FRE) family.</text>
</comment>
<feature type="transmembrane region" description="Helical" evidence="13">
    <location>
        <begin position="915"/>
        <end position="935"/>
    </location>
</feature>
<dbReference type="InterPro" id="IPR013121">
    <property type="entry name" value="Fe_red_NAD-bd_6"/>
</dbReference>
<dbReference type="RefSeq" id="XP_019053097.1">
    <property type="nucleotide sequence ID" value="XM_019197552.1"/>
</dbReference>
<keyword evidence="4 13" id="KW-0812">Transmembrane</keyword>
<proteinExistence type="inferred from homology"/>
<feature type="domain" description="FAD-binding FR-type" evidence="14">
    <location>
        <begin position="1068"/>
        <end position="1173"/>
    </location>
</feature>
<dbReference type="SUPFAM" id="SSF63380">
    <property type="entry name" value="Riboflavin synthase domain-like"/>
    <property type="match status" value="1"/>
</dbReference>
<feature type="transmembrane region" description="Helical" evidence="13">
    <location>
        <begin position="1045"/>
        <end position="1064"/>
    </location>
</feature>
<dbReference type="InterPro" id="IPR013112">
    <property type="entry name" value="FAD-bd_8"/>
</dbReference>
<dbReference type="eggNOG" id="KOG0039">
    <property type="taxonomic scope" value="Eukaryota"/>
</dbReference>
<evidence type="ECO:0000256" key="6">
    <source>
        <dbReference type="ARBA" id="ARBA00022989"/>
    </source>
</evidence>
<feature type="transmembrane region" description="Helical" evidence="13">
    <location>
        <begin position="607"/>
        <end position="624"/>
    </location>
</feature>
<dbReference type="OMA" id="GEIFGCK"/>
<dbReference type="Pfam" id="PF08022">
    <property type="entry name" value="FAD_binding_8"/>
    <property type="match status" value="2"/>
</dbReference>
<sequence>MDSSGSTVVVKPSPPHSSSSLFNAKKGLTLRALKVLILVLFLGWLMLWIVLPTNIYKSQWTPQLKAKANSTYFGGQGTNLLVFTFPIMLIAVLGCVYLHFLKKSDNYYNKSWSASHGLFSWKRPFLVKPPLGIVTAMELAFSAMFIALIIWSLAIYLHISFGHLHMHKTGEKVWQAKFRSVSLRLGYVGNICLALLFFPVTRASSILPLLGLTSESSIKYHIWLGHLSMILFTAHSIGFIIYWVITNQMSEMLEWSSTWVSNIAGEIAFVIALAMWATSIPRIRRKMYEMFLYAHHLYTLYLFFYVLHVGIPYFCTILPGVYLFLIDRYLRFLQSRRRVRLVSARLLPCEAIELNFSKNPELSYTPTSIVFINVPSISKLQWHPFTVISNSNMEPEKLSILVKGVGGWSQELYQTLSSPSSLDQLEVSMEGPYGPASSHFLRHELVVMVSGGSGITPFISIIREIIFRSTMIDCQQIIPRMLLICAFKNSSDLTMLNLLIPIFGAPSDTSRIQLQIEAYVTREKEPSNTCENQQKLIRTIWFKPNSSDAPMSSILGPNTWLWLGAIISSSFVMFLLFLGLLTRYYIYPIDHNTDVIYHFSGRALWDMFFICICIVVVASAVVLWQKHENAKEGRQIQNVNVPTPMTSPGFHDDSNRELESLPHQSLLPATKVHLGARPDLKNILFERKESSVGVLVCGPKKMRHEVAKICSCGLVENLHFESISFNWGRYEVLRPWSQSLIAIYRENMTKGEGMMKAVRAALMLFILVISLGFLIIWIMMPTSTYKQKWLPSIRAKANSTYFGVQGATLLVYTFPVLSIAVLGCFYLHLGKKYGDHQYIQRNPAESSRLALWKRPVLVKGPLGIVTGIELAFFAMFIALLVWSFSTYLHVSFAKLTPQAAEKKGEHLWQAKLDSAALRLGLVGNVCLAFLFFPVTRGSSVLPLLGLTSESSIKYHIWLGHMVMTLFTSHGLCYIIFWATTHQISEMLKWDKIGVSNVAGELALVCGLAMWVTSLPRIRRNMFELFFCTHYLYTLFFFFFVLHVGISYACIMLPGFYLFLVDRYLRFLQSRQRARLVSARLLPCEAVELTFKKSPGLSYNPTSTVFINVPSISKLQWHPFTISSNSNMDPEKLTLVVKGGGNWSQKLYQTLSSPSSMDRLEVSIEGPYGPACTHFLRHDMLVMVSGGSGITPFISIIREIIFRSITHSGNTPRVFLICAFRSSADLTMLDLLLPVSSTPFDISRVQLQIEAYVTREKEPKAENQKPLPTIWFKPNAADAPISGILGPNSWLWLSMIISSSFIIFLLLLGILNRYCIYPIDHNTNKIYPFSSRALLNMLFIFACIAITAGAAVHWSKKQNAMETKQIQNIDCPTPITSPRSWFHNADRELESFPHQSLLQVTKVHYGRRPDLKRFLFESEGSSVGVLACGPKKMRHEVATICSSGLVDNLYFESISFSW</sequence>
<feature type="transmembrane region" description="Helical" evidence="13">
    <location>
        <begin position="311"/>
        <end position="330"/>
    </location>
</feature>
<feature type="transmembrane region" description="Helical" evidence="13">
    <location>
        <begin position="956"/>
        <end position="977"/>
    </location>
</feature>
<gene>
    <name evidence="16" type="primary">LOC104596257</name>
</gene>
<dbReference type="InterPro" id="IPR017938">
    <property type="entry name" value="Riboflavin_synthase-like_b-brl"/>
</dbReference>
<reference evidence="16" key="1">
    <citation type="submission" date="2025-08" db="UniProtKB">
        <authorList>
            <consortium name="RefSeq"/>
        </authorList>
    </citation>
    <scope>IDENTIFICATION</scope>
</reference>
<organism evidence="15 16">
    <name type="scientific">Nelumbo nucifera</name>
    <name type="common">Sacred lotus</name>
    <dbReference type="NCBI Taxonomy" id="4432"/>
    <lineage>
        <taxon>Eukaryota</taxon>
        <taxon>Viridiplantae</taxon>
        <taxon>Streptophyta</taxon>
        <taxon>Embryophyta</taxon>
        <taxon>Tracheophyta</taxon>
        <taxon>Spermatophyta</taxon>
        <taxon>Magnoliopsida</taxon>
        <taxon>Proteales</taxon>
        <taxon>Nelumbonaceae</taxon>
        <taxon>Nelumbo</taxon>
    </lineage>
</organism>
<evidence type="ECO:0000313" key="15">
    <source>
        <dbReference type="Proteomes" id="UP000189703"/>
    </source>
</evidence>
<evidence type="ECO:0000256" key="3">
    <source>
        <dbReference type="ARBA" id="ARBA00022448"/>
    </source>
</evidence>
<feature type="transmembrane region" description="Helical" evidence="13">
    <location>
        <begin position="131"/>
        <end position="159"/>
    </location>
</feature>